<evidence type="ECO:0000259" key="6">
    <source>
        <dbReference type="Pfam" id="PF02668"/>
    </source>
</evidence>
<reference evidence="7 8" key="1">
    <citation type="journal article" date="2017" name="Mycologia">
        <title>Bifiguratus adelaidae, gen. et sp. nov., a new member of Mucoromycotina in endophytic and soil-dwelling habitats.</title>
        <authorList>
            <person name="Torres-Cruz T.J."/>
            <person name="Billingsley Tobias T.L."/>
            <person name="Almatruk M."/>
            <person name="Hesse C."/>
            <person name="Kuske C.R."/>
            <person name="Desiro A."/>
            <person name="Benucci G.M."/>
            <person name="Bonito G."/>
            <person name="Stajich J.E."/>
            <person name="Dunlap C."/>
            <person name="Arnold A.E."/>
            <person name="Porras-Alfaro A."/>
        </authorList>
    </citation>
    <scope>NUCLEOTIDE SEQUENCE [LARGE SCALE GENOMIC DNA]</scope>
    <source>
        <strain evidence="7 8">AZ0501</strain>
    </source>
</reference>
<keyword evidence="5" id="KW-0408">Iron</keyword>
<comment type="similarity">
    <text evidence="1">Belongs to the TfdA dioxygenase family.</text>
</comment>
<dbReference type="InterPro" id="IPR042098">
    <property type="entry name" value="TauD-like_sf"/>
</dbReference>
<dbReference type="Gene3D" id="3.60.130.10">
    <property type="entry name" value="Clavaminate synthase-like"/>
    <property type="match status" value="1"/>
</dbReference>
<dbReference type="SUPFAM" id="SSF51197">
    <property type="entry name" value="Clavaminate synthase-like"/>
    <property type="match status" value="1"/>
</dbReference>
<evidence type="ECO:0000256" key="4">
    <source>
        <dbReference type="ARBA" id="ARBA00023002"/>
    </source>
</evidence>
<dbReference type="FunFam" id="3.60.130.10:FF:000003">
    <property type="entry name" value="Alpha-ketoglutarate-dependent taurine dioxygenase"/>
    <property type="match status" value="1"/>
</dbReference>
<dbReference type="AlphaFoldDB" id="A0A261Y4J9"/>
<keyword evidence="3" id="KW-0223">Dioxygenase</keyword>
<evidence type="ECO:0000256" key="1">
    <source>
        <dbReference type="ARBA" id="ARBA00005896"/>
    </source>
</evidence>
<gene>
    <name evidence="7" type="ORF">BZG36_01905</name>
</gene>
<dbReference type="PANTHER" id="PTHR30468">
    <property type="entry name" value="ALPHA-KETOGLUTARATE-DEPENDENT SULFONATE DIOXYGENASE"/>
    <property type="match status" value="1"/>
</dbReference>
<dbReference type="GO" id="GO:0005737">
    <property type="term" value="C:cytoplasm"/>
    <property type="evidence" value="ECO:0007669"/>
    <property type="project" value="TreeGrafter"/>
</dbReference>
<proteinExistence type="inferred from homology"/>
<evidence type="ECO:0000313" key="7">
    <source>
        <dbReference type="EMBL" id="OZJ05525.1"/>
    </source>
</evidence>
<dbReference type="GO" id="GO:0016706">
    <property type="term" value="F:2-oxoglutarate-dependent dioxygenase activity"/>
    <property type="evidence" value="ECO:0007669"/>
    <property type="project" value="TreeGrafter"/>
</dbReference>
<sequence length="349" mass="39785">MSPPAATNLQSQVADNVQIVKDKLGQVDVNDPNKPVFSDQKYPPLEDYDYKDRALNADPSKAALLSAVTKRIELTPYIGTELHGIQLSQLTDKQKDELALLIAERGVVYFRDQDINPEQQLELGRYFGRLHIHPTSGQPQQEGLEEIHVVFSDGKTVREYGTRGHQTYWHSDVTYERQPPSYTSLIVDEVPSTGGDTLWISGYAAYDKLSPPYKKFLEGLHATHSAVEQAENSRKRGGPVRREPVISTHPVIRTHPVTGKKSLFVNPIFTRKIVELSEDESDSVLKYLYSHIAGGYDFMVRFKWEKNSVAFWDNRITAHTAIWNYDGERRHGHRVTPQGERPFYHSEEQ</sequence>
<comment type="caution">
    <text evidence="7">The sequence shown here is derived from an EMBL/GenBank/DDBJ whole genome shotgun (WGS) entry which is preliminary data.</text>
</comment>
<protein>
    <recommendedName>
        <fullName evidence="6">TauD/TfdA-like domain-containing protein</fullName>
    </recommendedName>
</protein>
<dbReference type="InterPro" id="IPR003819">
    <property type="entry name" value="TauD/TfdA-like"/>
</dbReference>
<dbReference type="Proteomes" id="UP000242875">
    <property type="component" value="Unassembled WGS sequence"/>
</dbReference>
<dbReference type="Pfam" id="PF02668">
    <property type="entry name" value="TauD"/>
    <property type="match status" value="1"/>
</dbReference>
<evidence type="ECO:0000256" key="3">
    <source>
        <dbReference type="ARBA" id="ARBA00022964"/>
    </source>
</evidence>
<evidence type="ECO:0000256" key="5">
    <source>
        <dbReference type="ARBA" id="ARBA00023004"/>
    </source>
</evidence>
<name>A0A261Y4J9_9FUNG</name>
<dbReference type="GO" id="GO:0046872">
    <property type="term" value="F:metal ion binding"/>
    <property type="evidence" value="ECO:0007669"/>
    <property type="project" value="UniProtKB-KW"/>
</dbReference>
<dbReference type="PANTHER" id="PTHR30468:SF1">
    <property type="entry name" value="ALPHA-KETOGLUTARATE-DEPENDENT SULFONATE DIOXYGENASE"/>
    <property type="match status" value="1"/>
</dbReference>
<keyword evidence="4" id="KW-0560">Oxidoreductase</keyword>
<accession>A0A261Y4J9</accession>
<dbReference type="InterPro" id="IPR051323">
    <property type="entry name" value="AtsK-like"/>
</dbReference>
<organism evidence="7 8">
    <name type="scientific">Bifiguratus adelaidae</name>
    <dbReference type="NCBI Taxonomy" id="1938954"/>
    <lineage>
        <taxon>Eukaryota</taxon>
        <taxon>Fungi</taxon>
        <taxon>Fungi incertae sedis</taxon>
        <taxon>Mucoromycota</taxon>
        <taxon>Mucoromycotina</taxon>
        <taxon>Endogonomycetes</taxon>
        <taxon>Endogonales</taxon>
        <taxon>Endogonales incertae sedis</taxon>
        <taxon>Bifiguratus</taxon>
    </lineage>
</organism>
<evidence type="ECO:0000313" key="8">
    <source>
        <dbReference type="Proteomes" id="UP000242875"/>
    </source>
</evidence>
<dbReference type="OrthoDB" id="10257314at2759"/>
<dbReference type="EMBL" id="MVBO01000014">
    <property type="protein sequence ID" value="OZJ05525.1"/>
    <property type="molecule type" value="Genomic_DNA"/>
</dbReference>
<feature type="domain" description="TauD/TfdA-like" evidence="6">
    <location>
        <begin position="73"/>
        <end position="336"/>
    </location>
</feature>
<keyword evidence="8" id="KW-1185">Reference proteome</keyword>
<keyword evidence="2" id="KW-0479">Metal-binding</keyword>
<evidence type="ECO:0000256" key="2">
    <source>
        <dbReference type="ARBA" id="ARBA00022723"/>
    </source>
</evidence>